<evidence type="ECO:0000313" key="2">
    <source>
        <dbReference type="Proteomes" id="UP000242715"/>
    </source>
</evidence>
<gene>
    <name evidence="1" type="ORF">TSUD_89540</name>
</gene>
<sequence>MLKPSTWYLGTYPGFSHGVANSSTDIPNSEPLNANLLMEDALCSSTKQIEISSVREQNLLVEVVTLVGDLNEELIKAHSTCFVQRREQFRELHIYFGDPQENVVNGGIKRN</sequence>
<keyword evidence="2" id="KW-1185">Reference proteome</keyword>
<dbReference type="EMBL" id="DF973902">
    <property type="protein sequence ID" value="GAU42155.1"/>
    <property type="molecule type" value="Genomic_DNA"/>
</dbReference>
<accession>A0A2Z6P1L6</accession>
<name>A0A2Z6P1L6_TRISU</name>
<dbReference type="AlphaFoldDB" id="A0A2Z6P1L6"/>
<protein>
    <submittedName>
        <fullName evidence="1">Uncharacterized protein</fullName>
    </submittedName>
</protein>
<proteinExistence type="predicted"/>
<dbReference type="Proteomes" id="UP000242715">
    <property type="component" value="Unassembled WGS sequence"/>
</dbReference>
<organism evidence="1 2">
    <name type="scientific">Trifolium subterraneum</name>
    <name type="common">Subterranean clover</name>
    <dbReference type="NCBI Taxonomy" id="3900"/>
    <lineage>
        <taxon>Eukaryota</taxon>
        <taxon>Viridiplantae</taxon>
        <taxon>Streptophyta</taxon>
        <taxon>Embryophyta</taxon>
        <taxon>Tracheophyta</taxon>
        <taxon>Spermatophyta</taxon>
        <taxon>Magnoliopsida</taxon>
        <taxon>eudicotyledons</taxon>
        <taxon>Gunneridae</taxon>
        <taxon>Pentapetalae</taxon>
        <taxon>rosids</taxon>
        <taxon>fabids</taxon>
        <taxon>Fabales</taxon>
        <taxon>Fabaceae</taxon>
        <taxon>Papilionoideae</taxon>
        <taxon>50 kb inversion clade</taxon>
        <taxon>NPAAA clade</taxon>
        <taxon>Hologalegina</taxon>
        <taxon>IRL clade</taxon>
        <taxon>Trifolieae</taxon>
        <taxon>Trifolium</taxon>
    </lineage>
</organism>
<reference evidence="2" key="1">
    <citation type="journal article" date="2017" name="Front. Plant Sci.">
        <title>Climate Clever Clovers: New Paradigm to Reduce the Environmental Footprint of Ruminants by Breeding Low Methanogenic Forages Utilizing Haplotype Variation.</title>
        <authorList>
            <person name="Kaur P."/>
            <person name="Appels R."/>
            <person name="Bayer P.E."/>
            <person name="Keeble-Gagnere G."/>
            <person name="Wang J."/>
            <person name="Hirakawa H."/>
            <person name="Shirasawa K."/>
            <person name="Vercoe P."/>
            <person name="Stefanova K."/>
            <person name="Durmic Z."/>
            <person name="Nichols P."/>
            <person name="Revell C."/>
            <person name="Isobe S.N."/>
            <person name="Edwards D."/>
            <person name="Erskine W."/>
        </authorList>
    </citation>
    <scope>NUCLEOTIDE SEQUENCE [LARGE SCALE GENOMIC DNA]</scope>
    <source>
        <strain evidence="2">cv. Daliak</strain>
    </source>
</reference>
<evidence type="ECO:0000313" key="1">
    <source>
        <dbReference type="EMBL" id="GAU42155.1"/>
    </source>
</evidence>